<evidence type="ECO:0000313" key="2">
    <source>
        <dbReference type="Proteomes" id="UP000624325"/>
    </source>
</evidence>
<name>A0ABQ4BX44_9ACTN</name>
<comment type="caution">
    <text evidence="1">The sequence shown here is derived from an EMBL/GenBank/DDBJ whole genome shotgun (WGS) entry which is preliminary data.</text>
</comment>
<keyword evidence="2" id="KW-1185">Reference proteome</keyword>
<dbReference type="SUPFAM" id="SSF82607">
    <property type="entry name" value="YbaB-like"/>
    <property type="match status" value="1"/>
</dbReference>
<evidence type="ECO:0000313" key="1">
    <source>
        <dbReference type="EMBL" id="GIF55086.1"/>
    </source>
</evidence>
<dbReference type="RefSeq" id="WP_203700789.1">
    <property type="nucleotide sequence ID" value="NZ_BAAALU010000005.1"/>
</dbReference>
<dbReference type="EMBL" id="BONC01000005">
    <property type="protein sequence ID" value="GIF55086.1"/>
    <property type="molecule type" value="Genomic_DNA"/>
</dbReference>
<accession>A0ABQ4BX44</accession>
<gene>
    <name evidence="1" type="ORF">Air01nite_11810</name>
</gene>
<dbReference type="InterPro" id="IPR036894">
    <property type="entry name" value="YbaB-like_sf"/>
</dbReference>
<proteinExistence type="predicted"/>
<dbReference type="Gene3D" id="3.30.1310.10">
    <property type="entry name" value="Nucleoid-associated protein YbaB-like domain"/>
    <property type="match status" value="1"/>
</dbReference>
<dbReference type="Pfam" id="PF02575">
    <property type="entry name" value="YbaB_DNA_bd"/>
    <property type="match status" value="1"/>
</dbReference>
<evidence type="ECO:0008006" key="3">
    <source>
        <dbReference type="Google" id="ProtNLM"/>
    </source>
</evidence>
<dbReference type="Proteomes" id="UP000624325">
    <property type="component" value="Unassembled WGS sequence"/>
</dbReference>
<protein>
    <recommendedName>
        <fullName evidence="3">YbaB/EbfC DNA-binding family protein</fullName>
    </recommendedName>
</protein>
<dbReference type="InterPro" id="IPR004401">
    <property type="entry name" value="YbaB/EbfC"/>
</dbReference>
<sequence>MTVPDPFALAEAVRGLAADPTALQDHLGTVVSGVAAESFTGSALSGGVVATVDGLGALRGIEITETARRRTDNLTLGDAITEAVAAAERTARTTLVSRAAAVALNHRYGAVLTEEQLRRFIPE</sequence>
<organism evidence="1 2">
    <name type="scientific">Asanoa iriomotensis</name>
    <dbReference type="NCBI Taxonomy" id="234613"/>
    <lineage>
        <taxon>Bacteria</taxon>
        <taxon>Bacillati</taxon>
        <taxon>Actinomycetota</taxon>
        <taxon>Actinomycetes</taxon>
        <taxon>Micromonosporales</taxon>
        <taxon>Micromonosporaceae</taxon>
        <taxon>Asanoa</taxon>
    </lineage>
</organism>
<reference evidence="1 2" key="1">
    <citation type="submission" date="2021-01" db="EMBL/GenBank/DDBJ databases">
        <title>Whole genome shotgun sequence of Asanoa iriomotensis NBRC 100142.</title>
        <authorList>
            <person name="Komaki H."/>
            <person name="Tamura T."/>
        </authorList>
    </citation>
    <scope>NUCLEOTIDE SEQUENCE [LARGE SCALE GENOMIC DNA]</scope>
    <source>
        <strain evidence="1 2">NBRC 100142</strain>
    </source>
</reference>